<evidence type="ECO:0000313" key="2">
    <source>
        <dbReference type="Proteomes" id="UP001482620"/>
    </source>
</evidence>
<organism evidence="1 2">
    <name type="scientific">Ilyodon furcidens</name>
    <name type="common">goldbreast splitfin</name>
    <dbReference type="NCBI Taxonomy" id="33524"/>
    <lineage>
        <taxon>Eukaryota</taxon>
        <taxon>Metazoa</taxon>
        <taxon>Chordata</taxon>
        <taxon>Craniata</taxon>
        <taxon>Vertebrata</taxon>
        <taxon>Euteleostomi</taxon>
        <taxon>Actinopterygii</taxon>
        <taxon>Neopterygii</taxon>
        <taxon>Teleostei</taxon>
        <taxon>Neoteleostei</taxon>
        <taxon>Acanthomorphata</taxon>
        <taxon>Ovalentaria</taxon>
        <taxon>Atherinomorphae</taxon>
        <taxon>Cyprinodontiformes</taxon>
        <taxon>Goodeidae</taxon>
        <taxon>Ilyodon</taxon>
    </lineage>
</organism>
<protein>
    <submittedName>
        <fullName evidence="1">Uncharacterized protein</fullName>
    </submittedName>
</protein>
<reference evidence="1 2" key="1">
    <citation type="submission" date="2021-06" db="EMBL/GenBank/DDBJ databases">
        <authorList>
            <person name="Palmer J.M."/>
        </authorList>
    </citation>
    <scope>NUCLEOTIDE SEQUENCE [LARGE SCALE GENOMIC DNA]</scope>
    <source>
        <strain evidence="2">if_2019</strain>
        <tissue evidence="1">Muscle</tissue>
    </source>
</reference>
<sequence length="140" mass="15475">MSPRLYAPPSCLSTIKIKASSAKKILKKKKVHCIARSMGPSTRSLSSGVPITCRCGETDPPAQSPDLNHLKHLWDKLKQRLQFWFSPLTMKTLLNLPDNRKTEQNSAKVLCSANVGSLLGISEFNDCCSNANHASHNHCF</sequence>
<accession>A0ABV0TBB9</accession>
<dbReference type="Proteomes" id="UP001482620">
    <property type="component" value="Unassembled WGS sequence"/>
</dbReference>
<keyword evidence="2" id="KW-1185">Reference proteome</keyword>
<proteinExistence type="predicted"/>
<evidence type="ECO:0000313" key="1">
    <source>
        <dbReference type="EMBL" id="MEQ2230193.1"/>
    </source>
</evidence>
<dbReference type="EMBL" id="JAHRIQ010026592">
    <property type="protein sequence ID" value="MEQ2230193.1"/>
    <property type="molecule type" value="Genomic_DNA"/>
</dbReference>
<comment type="caution">
    <text evidence="1">The sequence shown here is derived from an EMBL/GenBank/DDBJ whole genome shotgun (WGS) entry which is preliminary data.</text>
</comment>
<name>A0ABV0TBB9_9TELE</name>
<gene>
    <name evidence="1" type="ORF">ILYODFUR_026728</name>
</gene>